<evidence type="ECO:0000256" key="1">
    <source>
        <dbReference type="ARBA" id="ARBA00022460"/>
    </source>
</evidence>
<dbReference type="GO" id="GO:0062129">
    <property type="term" value="C:chitin-based extracellular matrix"/>
    <property type="evidence" value="ECO:0007669"/>
    <property type="project" value="TreeGrafter"/>
</dbReference>
<dbReference type="InParanoid" id="A0A7E5VLU5"/>
<dbReference type="OrthoDB" id="6515429at2759"/>
<dbReference type="Pfam" id="PF00379">
    <property type="entry name" value="Chitin_bind_4"/>
    <property type="match status" value="1"/>
</dbReference>
<keyword evidence="4" id="KW-1185">Reference proteome</keyword>
<dbReference type="InterPro" id="IPR050468">
    <property type="entry name" value="Cuticle_Struct_Prot"/>
</dbReference>
<protein>
    <submittedName>
        <fullName evidence="5">Larval cuticle protein 1-like</fullName>
    </submittedName>
</protein>
<gene>
    <name evidence="5" type="primary">LOC113494930</name>
</gene>
<organism evidence="4 5">
    <name type="scientific">Trichoplusia ni</name>
    <name type="common">Cabbage looper</name>
    <dbReference type="NCBI Taxonomy" id="7111"/>
    <lineage>
        <taxon>Eukaryota</taxon>
        <taxon>Metazoa</taxon>
        <taxon>Ecdysozoa</taxon>
        <taxon>Arthropoda</taxon>
        <taxon>Hexapoda</taxon>
        <taxon>Insecta</taxon>
        <taxon>Pterygota</taxon>
        <taxon>Neoptera</taxon>
        <taxon>Endopterygota</taxon>
        <taxon>Lepidoptera</taxon>
        <taxon>Glossata</taxon>
        <taxon>Ditrysia</taxon>
        <taxon>Noctuoidea</taxon>
        <taxon>Noctuidae</taxon>
        <taxon>Plusiinae</taxon>
        <taxon>Trichoplusia</taxon>
    </lineage>
</organism>
<dbReference type="PROSITE" id="PS00233">
    <property type="entry name" value="CHIT_BIND_RR_1"/>
    <property type="match status" value="1"/>
</dbReference>
<dbReference type="AlphaFoldDB" id="A0A7E5VLU5"/>
<dbReference type="PROSITE" id="PS51155">
    <property type="entry name" value="CHIT_BIND_RR_2"/>
    <property type="match status" value="1"/>
</dbReference>
<dbReference type="InterPro" id="IPR000618">
    <property type="entry name" value="Insect_cuticle"/>
</dbReference>
<sequence>MYKSRLRCSSTISRSSATEQSNQINMKFIILVAVALVAVASALPVEEPEKTVKSNFDVNPDGEYNFGFETEKGINRQESGQLKTVVDAENKPQTVVVVRGSYSYTDNEGKVETINYEADEEGYRAQGASIPVAPVARR</sequence>
<dbReference type="RefSeq" id="XP_026729269.1">
    <property type="nucleotide sequence ID" value="XM_026873468.1"/>
</dbReference>
<proteinExistence type="predicted"/>
<dbReference type="PANTHER" id="PTHR10380:SF218">
    <property type="entry name" value="ADULT CUTICLE PROTEIN 65AA-RELATED"/>
    <property type="match status" value="1"/>
</dbReference>
<dbReference type="PANTHER" id="PTHR10380">
    <property type="entry name" value="CUTICLE PROTEIN"/>
    <property type="match status" value="1"/>
</dbReference>
<accession>A0A7E5VLU5</accession>
<evidence type="ECO:0000313" key="5">
    <source>
        <dbReference type="RefSeq" id="XP_026729269.1"/>
    </source>
</evidence>
<dbReference type="PRINTS" id="PR00947">
    <property type="entry name" value="CUTICLE"/>
</dbReference>
<dbReference type="InterPro" id="IPR031311">
    <property type="entry name" value="CHIT_BIND_RR_consensus"/>
</dbReference>
<name>A0A7E5VLU5_TRINI</name>
<dbReference type="KEGG" id="tnl:113494930"/>
<evidence type="ECO:0000256" key="2">
    <source>
        <dbReference type="ARBA" id="ARBA00022729"/>
    </source>
</evidence>
<dbReference type="GO" id="GO:0008010">
    <property type="term" value="F:structural constituent of chitin-based larval cuticle"/>
    <property type="evidence" value="ECO:0007669"/>
    <property type="project" value="TreeGrafter"/>
</dbReference>
<evidence type="ECO:0000256" key="3">
    <source>
        <dbReference type="PROSITE-ProRule" id="PRU00497"/>
    </source>
</evidence>
<dbReference type="Proteomes" id="UP000322000">
    <property type="component" value="Chromosome 6"/>
</dbReference>
<keyword evidence="1 3" id="KW-0193">Cuticle</keyword>
<keyword evidence="2" id="KW-0732">Signal</keyword>
<reference evidence="5" key="1">
    <citation type="submission" date="2025-08" db="UniProtKB">
        <authorList>
            <consortium name="RefSeq"/>
        </authorList>
    </citation>
    <scope>IDENTIFICATION</scope>
</reference>
<dbReference type="GeneID" id="113494930"/>
<evidence type="ECO:0000313" key="4">
    <source>
        <dbReference type="Proteomes" id="UP000322000"/>
    </source>
</evidence>